<organism evidence="10 11">
    <name type="scientific">Nitrolancea hollandica Lb</name>
    <dbReference type="NCBI Taxonomy" id="1129897"/>
    <lineage>
        <taxon>Bacteria</taxon>
        <taxon>Pseudomonadati</taxon>
        <taxon>Thermomicrobiota</taxon>
        <taxon>Thermomicrobia</taxon>
        <taxon>Sphaerobacterales</taxon>
        <taxon>Sphaerobacterineae</taxon>
        <taxon>Sphaerobacteraceae</taxon>
        <taxon>Nitrolancea</taxon>
    </lineage>
</organism>
<dbReference type="NCBIfam" id="NF010568">
    <property type="entry name" value="PRK13961.1"/>
    <property type="match status" value="1"/>
</dbReference>
<evidence type="ECO:0000313" key="11">
    <source>
        <dbReference type="Proteomes" id="UP000004221"/>
    </source>
</evidence>
<dbReference type="Pfam" id="PF01259">
    <property type="entry name" value="SAICAR_synt"/>
    <property type="match status" value="1"/>
</dbReference>
<dbReference type="EC" id="6.3.2.6" evidence="8"/>
<dbReference type="SUPFAM" id="SSF56104">
    <property type="entry name" value="SAICAR synthase-like"/>
    <property type="match status" value="1"/>
</dbReference>
<comment type="pathway">
    <text evidence="1 8">Purine metabolism; IMP biosynthesis via de novo pathway; 5-amino-1-(5-phospho-D-ribosyl)imidazole-4-carboxamide from 5-amino-1-(5-phospho-D-ribosyl)imidazole-4-carboxylate: step 1/2.</text>
</comment>
<reference evidence="10 11" key="1">
    <citation type="journal article" date="2012" name="ISME J.">
        <title>Nitrification expanded: discovery, physiology and genomics of a nitrite-oxidizing bacterium from the phylum Chloroflexi.</title>
        <authorList>
            <person name="Sorokin D.Y."/>
            <person name="Lucker S."/>
            <person name="Vejmelkova D."/>
            <person name="Kostrikina N.A."/>
            <person name="Kleerebezem R."/>
            <person name="Rijpstra W.I."/>
            <person name="Damste J.S."/>
            <person name="Le Paslier D."/>
            <person name="Muyzer G."/>
            <person name="Wagner M."/>
            <person name="van Loosdrecht M.C."/>
            <person name="Daims H."/>
        </authorList>
    </citation>
    <scope>NUCLEOTIDE SEQUENCE [LARGE SCALE GENOMIC DNA]</scope>
    <source>
        <strain evidence="11">none</strain>
    </source>
</reference>
<dbReference type="GO" id="GO:0005524">
    <property type="term" value="F:ATP binding"/>
    <property type="evidence" value="ECO:0007669"/>
    <property type="project" value="UniProtKB-KW"/>
</dbReference>
<comment type="similarity">
    <text evidence="2 8">Belongs to the SAICAR synthetase family.</text>
</comment>
<dbReference type="Proteomes" id="UP000004221">
    <property type="component" value="Unassembled WGS sequence"/>
</dbReference>
<dbReference type="FunFam" id="3.30.470.20:FF:000015">
    <property type="entry name" value="Phosphoribosylaminoimidazole-succinocarboxamide synthase"/>
    <property type="match status" value="1"/>
</dbReference>
<keyword evidence="11" id="KW-1185">Reference proteome</keyword>
<dbReference type="GO" id="GO:0004639">
    <property type="term" value="F:phosphoribosylaminoimidazolesuccinocarboxamide synthase activity"/>
    <property type="evidence" value="ECO:0007669"/>
    <property type="project" value="UniProtKB-UniRule"/>
</dbReference>
<accession>I4EF20</accession>
<dbReference type="InterPro" id="IPR028923">
    <property type="entry name" value="SAICAR_synt/ADE2_N"/>
</dbReference>
<dbReference type="RefSeq" id="WP_008476301.1">
    <property type="nucleotide sequence ID" value="NZ_CAGS01000132.1"/>
</dbReference>
<gene>
    <name evidence="8 10" type="primary">purC</name>
    <name evidence="10" type="ORF">NITHO_2170010</name>
</gene>
<dbReference type="AlphaFoldDB" id="I4EF20"/>
<dbReference type="GO" id="GO:0005737">
    <property type="term" value="C:cytoplasm"/>
    <property type="evidence" value="ECO:0007669"/>
    <property type="project" value="TreeGrafter"/>
</dbReference>
<dbReference type="InterPro" id="IPR001636">
    <property type="entry name" value="SAICAR_synth"/>
</dbReference>
<evidence type="ECO:0000256" key="5">
    <source>
        <dbReference type="ARBA" id="ARBA00022755"/>
    </source>
</evidence>
<dbReference type="Gene3D" id="3.30.200.20">
    <property type="entry name" value="Phosphorylase Kinase, domain 1"/>
    <property type="match status" value="1"/>
</dbReference>
<keyword evidence="4 8" id="KW-0547">Nucleotide-binding</keyword>
<keyword evidence="5 8" id="KW-0658">Purine biosynthesis</keyword>
<dbReference type="PANTHER" id="PTHR43700">
    <property type="entry name" value="PHOSPHORIBOSYLAMINOIMIDAZOLE-SUCCINOCARBOXAMIDE SYNTHASE"/>
    <property type="match status" value="1"/>
</dbReference>
<dbReference type="Gene3D" id="3.30.470.20">
    <property type="entry name" value="ATP-grasp fold, B domain"/>
    <property type="match status" value="1"/>
</dbReference>
<evidence type="ECO:0000256" key="2">
    <source>
        <dbReference type="ARBA" id="ARBA00010190"/>
    </source>
</evidence>
<evidence type="ECO:0000256" key="7">
    <source>
        <dbReference type="ARBA" id="ARBA00048475"/>
    </source>
</evidence>
<proteinExistence type="inferred from homology"/>
<evidence type="ECO:0000256" key="1">
    <source>
        <dbReference type="ARBA" id="ARBA00004672"/>
    </source>
</evidence>
<feature type="domain" description="SAICAR synthetase/ADE2 N-terminal" evidence="9">
    <location>
        <begin position="17"/>
        <end position="267"/>
    </location>
</feature>
<evidence type="ECO:0000256" key="6">
    <source>
        <dbReference type="ARBA" id="ARBA00022840"/>
    </source>
</evidence>
<dbReference type="PROSITE" id="PS01058">
    <property type="entry name" value="SAICAR_SYNTHETASE_2"/>
    <property type="match status" value="1"/>
</dbReference>
<keyword evidence="3 8" id="KW-0436">Ligase</keyword>
<dbReference type="PANTHER" id="PTHR43700:SF1">
    <property type="entry name" value="PHOSPHORIBOSYLAMINOIMIDAZOLE-SUCCINOCARBOXAMIDE SYNTHASE"/>
    <property type="match status" value="1"/>
</dbReference>
<dbReference type="NCBIfam" id="TIGR00081">
    <property type="entry name" value="purC"/>
    <property type="match status" value="1"/>
</dbReference>
<sequence length="299" mass="33276">MTATVTSVESLELPVFRRGKVRETYDLGDRLLMVATDRISAYDSILPNGIPDKGAVLTQLSRFWFDRTADLVPNHMITTDVPDLPEITPEQRALLEGRSMVVRKAERIDIECVARGYIVGSAWSEYKRHGTVCGQTLPTGLAESDKFSEPIFTPAAKSDTGHDENISFERMADLVGADLASALRDLTLSLYVAAEEYARTRGLIIADTKFEFGLIDGQIIIIDEMLTPDSSRFWDAALYQPGQSQPSFDKQSVRDWLTASGWDKEPPAPELPQEVVAETAAKYREAYERITGRPLFPLA</sequence>
<evidence type="ECO:0000259" key="9">
    <source>
        <dbReference type="Pfam" id="PF01259"/>
    </source>
</evidence>
<evidence type="ECO:0000256" key="4">
    <source>
        <dbReference type="ARBA" id="ARBA00022741"/>
    </source>
</evidence>
<dbReference type="EMBL" id="CAGS01000132">
    <property type="protein sequence ID" value="CCF83282.1"/>
    <property type="molecule type" value="Genomic_DNA"/>
</dbReference>
<evidence type="ECO:0000313" key="10">
    <source>
        <dbReference type="EMBL" id="CCF83282.1"/>
    </source>
</evidence>
<evidence type="ECO:0000256" key="8">
    <source>
        <dbReference type="HAMAP-Rule" id="MF_00137"/>
    </source>
</evidence>
<keyword evidence="6 8" id="KW-0067">ATP-binding</keyword>
<dbReference type="UniPathway" id="UPA00074">
    <property type="reaction ID" value="UER00131"/>
</dbReference>
<dbReference type="InterPro" id="IPR018236">
    <property type="entry name" value="SAICAR_synthetase_CS"/>
</dbReference>
<protein>
    <recommendedName>
        <fullName evidence="8">Phosphoribosylaminoimidazole-succinocarboxamide synthase</fullName>
        <ecNumber evidence="8">6.3.2.6</ecNumber>
    </recommendedName>
    <alternativeName>
        <fullName evidence="8">SAICAR synthetase</fullName>
    </alternativeName>
</protein>
<evidence type="ECO:0000256" key="3">
    <source>
        <dbReference type="ARBA" id="ARBA00022598"/>
    </source>
</evidence>
<dbReference type="CDD" id="cd01414">
    <property type="entry name" value="SAICAR_synt_Sc"/>
    <property type="match status" value="1"/>
</dbReference>
<dbReference type="GO" id="GO:0006189">
    <property type="term" value="P:'de novo' IMP biosynthetic process"/>
    <property type="evidence" value="ECO:0007669"/>
    <property type="project" value="UniProtKB-UniRule"/>
</dbReference>
<comment type="catalytic activity">
    <reaction evidence="7 8">
        <text>5-amino-1-(5-phospho-D-ribosyl)imidazole-4-carboxylate + L-aspartate + ATP = (2S)-2-[5-amino-1-(5-phospho-beta-D-ribosyl)imidazole-4-carboxamido]succinate + ADP + phosphate + 2 H(+)</text>
        <dbReference type="Rhea" id="RHEA:22628"/>
        <dbReference type="ChEBI" id="CHEBI:15378"/>
        <dbReference type="ChEBI" id="CHEBI:29991"/>
        <dbReference type="ChEBI" id="CHEBI:30616"/>
        <dbReference type="ChEBI" id="CHEBI:43474"/>
        <dbReference type="ChEBI" id="CHEBI:58443"/>
        <dbReference type="ChEBI" id="CHEBI:77657"/>
        <dbReference type="ChEBI" id="CHEBI:456216"/>
        <dbReference type="EC" id="6.3.2.6"/>
    </reaction>
</comment>
<dbReference type="HAMAP" id="MF_00137">
    <property type="entry name" value="SAICAR_synth"/>
    <property type="match status" value="1"/>
</dbReference>
<comment type="caution">
    <text evidence="10">The sequence shown here is derived from an EMBL/GenBank/DDBJ whole genome shotgun (WGS) entry which is preliminary data.</text>
</comment>
<name>I4EF20_9BACT</name>